<dbReference type="InterPro" id="IPR011075">
    <property type="entry name" value="TetR_C"/>
</dbReference>
<evidence type="ECO:0000256" key="2">
    <source>
        <dbReference type="ARBA" id="ARBA00023125"/>
    </source>
</evidence>
<evidence type="ECO:0000256" key="1">
    <source>
        <dbReference type="ARBA" id="ARBA00023015"/>
    </source>
</evidence>
<gene>
    <name evidence="6" type="ORF">DAETH_35980</name>
</gene>
<keyword evidence="6" id="KW-0614">Plasmid</keyword>
<evidence type="ECO:0000256" key="4">
    <source>
        <dbReference type="PROSITE-ProRule" id="PRU00335"/>
    </source>
</evidence>
<dbReference type="Gene3D" id="1.10.357.10">
    <property type="entry name" value="Tetracycline Repressor, domain 2"/>
    <property type="match status" value="1"/>
</dbReference>
<reference evidence="6" key="1">
    <citation type="submission" date="2022-07" db="EMBL/GenBank/DDBJ databases">
        <title>Complete Genome Sequence of the Radioresistant Bacterium Deinococcus aetherius ST0316, Isolated from the Air Dust collected in Lower Stratosphere above Japan.</title>
        <authorList>
            <person name="Satoh K."/>
            <person name="Hagiwara K."/>
            <person name="Katsumata K."/>
            <person name="Kubo A."/>
            <person name="Yokobori S."/>
            <person name="Yamagishi A."/>
            <person name="Oono Y."/>
            <person name="Narumi I."/>
        </authorList>
    </citation>
    <scope>NUCLEOTIDE SEQUENCE</scope>
    <source>
        <strain evidence="6">ST0316</strain>
        <plasmid evidence="6">pDAETH-1</plasmid>
    </source>
</reference>
<dbReference type="PROSITE" id="PS50977">
    <property type="entry name" value="HTH_TETR_2"/>
    <property type="match status" value="1"/>
</dbReference>
<feature type="domain" description="HTH tetR-type" evidence="5">
    <location>
        <begin position="23"/>
        <end position="83"/>
    </location>
</feature>
<evidence type="ECO:0000313" key="6">
    <source>
        <dbReference type="EMBL" id="BDP43629.1"/>
    </source>
</evidence>
<dbReference type="InterPro" id="IPR001647">
    <property type="entry name" value="HTH_TetR"/>
</dbReference>
<sequence>MTQAGGADRTPRGPTFAPGGVRLSARDRILETARVLFYRRGVANVGVDEIIAESGVAKATLYKHFGSKDELILEYMRQGDARWVAWLQETVERLAPDPEARLLAVFDALREWFSLPHFRGCLLTNVVTALPDPGHAAGDILAGHKERVLGLLRRWAREAGAEHPDALAEQVLMLLEGATAVARAQRDPEAADRAQATVRALLEADRAP</sequence>
<dbReference type="InterPro" id="IPR009057">
    <property type="entry name" value="Homeodomain-like_sf"/>
</dbReference>
<dbReference type="EMBL" id="AP026561">
    <property type="protein sequence ID" value="BDP43629.1"/>
    <property type="molecule type" value="Genomic_DNA"/>
</dbReference>
<keyword evidence="1" id="KW-0805">Transcription regulation</keyword>
<evidence type="ECO:0000256" key="3">
    <source>
        <dbReference type="ARBA" id="ARBA00023163"/>
    </source>
</evidence>
<accession>A0ABM8AIJ8</accession>
<dbReference type="PANTHER" id="PTHR47506:SF1">
    <property type="entry name" value="HTH-TYPE TRANSCRIPTIONAL REGULATOR YJDC"/>
    <property type="match status" value="1"/>
</dbReference>
<dbReference type="PANTHER" id="PTHR47506">
    <property type="entry name" value="TRANSCRIPTIONAL REGULATORY PROTEIN"/>
    <property type="match status" value="1"/>
</dbReference>
<keyword evidence="7" id="KW-1185">Reference proteome</keyword>
<organism evidence="6 7">
    <name type="scientific">Deinococcus aetherius</name>
    <dbReference type="NCBI Taxonomy" id="200252"/>
    <lineage>
        <taxon>Bacteria</taxon>
        <taxon>Thermotogati</taxon>
        <taxon>Deinococcota</taxon>
        <taxon>Deinococci</taxon>
        <taxon>Deinococcales</taxon>
        <taxon>Deinococcaceae</taxon>
        <taxon>Deinococcus</taxon>
    </lineage>
</organism>
<geneLocation type="plasmid" evidence="6 7">
    <name>pDAETH-1</name>
</geneLocation>
<dbReference type="Proteomes" id="UP001064971">
    <property type="component" value="Plasmid pDAETH-1"/>
</dbReference>
<evidence type="ECO:0000259" key="5">
    <source>
        <dbReference type="PROSITE" id="PS50977"/>
    </source>
</evidence>
<feature type="DNA-binding region" description="H-T-H motif" evidence="4">
    <location>
        <begin position="46"/>
        <end position="65"/>
    </location>
</feature>
<keyword evidence="2 4" id="KW-0238">DNA-binding</keyword>
<name>A0ABM8AIJ8_9DEIO</name>
<proteinExistence type="predicted"/>
<dbReference type="Pfam" id="PF00440">
    <property type="entry name" value="TetR_N"/>
    <property type="match status" value="1"/>
</dbReference>
<dbReference type="SUPFAM" id="SSF48498">
    <property type="entry name" value="Tetracyclin repressor-like, C-terminal domain"/>
    <property type="match status" value="1"/>
</dbReference>
<dbReference type="PRINTS" id="PR00455">
    <property type="entry name" value="HTHTETR"/>
</dbReference>
<dbReference type="InterPro" id="IPR036271">
    <property type="entry name" value="Tet_transcr_reg_TetR-rel_C_sf"/>
</dbReference>
<keyword evidence="3" id="KW-0804">Transcription</keyword>
<evidence type="ECO:0000313" key="7">
    <source>
        <dbReference type="Proteomes" id="UP001064971"/>
    </source>
</evidence>
<dbReference type="Pfam" id="PF16925">
    <property type="entry name" value="TetR_C_13"/>
    <property type="match status" value="1"/>
</dbReference>
<dbReference type="SUPFAM" id="SSF46689">
    <property type="entry name" value="Homeodomain-like"/>
    <property type="match status" value="1"/>
</dbReference>
<dbReference type="RefSeq" id="WP_264777501.1">
    <property type="nucleotide sequence ID" value="NZ_AP026561.1"/>
</dbReference>
<protein>
    <submittedName>
        <fullName evidence="6">TetR family transcriptional regulator</fullName>
    </submittedName>
</protein>